<dbReference type="Proteomes" id="UP001169242">
    <property type="component" value="Unassembled WGS sequence"/>
</dbReference>
<accession>A0AA42J1L3</accession>
<dbReference type="CDD" id="cd20685">
    <property type="entry name" value="CdiA-CT_Ecl_RNase-like"/>
    <property type="match status" value="1"/>
</dbReference>
<comment type="caution">
    <text evidence="2">The sequence shown here is derived from an EMBL/GenBank/DDBJ whole genome shotgun (WGS) entry which is preliminary data.</text>
</comment>
<sequence length="87" mass="10147">MTKQRQIRIKYTNKEIKQVAAELGHTLTNYRTFNDQLIFTDGKNFISHDIDQHNGGFWKVAKSVKKLNSKDKRYGTFSRDLKTRIGG</sequence>
<evidence type="ECO:0000259" key="1">
    <source>
        <dbReference type="Pfam" id="PF15526"/>
    </source>
</evidence>
<dbReference type="Pfam" id="PF15526">
    <property type="entry name" value="Ntox21"/>
    <property type="match status" value="1"/>
</dbReference>
<name>A0AA42J1L3_9FIRM</name>
<gene>
    <name evidence="2" type="ORF">PBV87_12780</name>
</gene>
<evidence type="ECO:0000313" key="2">
    <source>
        <dbReference type="EMBL" id="MDA3732363.1"/>
    </source>
</evidence>
<evidence type="ECO:0000313" key="3">
    <source>
        <dbReference type="Proteomes" id="UP001169242"/>
    </source>
</evidence>
<dbReference type="EMBL" id="JAQIFT010000047">
    <property type="protein sequence ID" value="MDA3732363.1"/>
    <property type="molecule type" value="Genomic_DNA"/>
</dbReference>
<organism evidence="2 3">
    <name type="scientific">Holtiella tumoricola</name>
    <dbReference type="NCBI Taxonomy" id="3018743"/>
    <lineage>
        <taxon>Bacteria</taxon>
        <taxon>Bacillati</taxon>
        <taxon>Bacillota</taxon>
        <taxon>Clostridia</taxon>
        <taxon>Lachnospirales</taxon>
        <taxon>Cellulosilyticaceae</taxon>
        <taxon>Holtiella</taxon>
    </lineage>
</organism>
<dbReference type="Gene3D" id="3.10.380.20">
    <property type="entry name" value="Novel toxin 21 (CdiA), C-terminal domain"/>
    <property type="match status" value="1"/>
</dbReference>
<proteinExistence type="predicted"/>
<dbReference type="RefSeq" id="WP_271012543.1">
    <property type="nucleotide sequence ID" value="NZ_JAQIFT010000047.1"/>
</dbReference>
<dbReference type="InterPro" id="IPR038181">
    <property type="entry name" value="Ntox21_sf"/>
</dbReference>
<reference evidence="2" key="1">
    <citation type="journal article" date="2023" name="Int. J. Syst. Evol. Microbiol.">
        <title>&lt;i&gt;Holtiella tumoricola&lt;/i&gt; gen. nov. sp. nov., isolated from a human clinical sample.</title>
        <authorList>
            <person name="Allen-Vercoe E."/>
            <person name="Daigneault M.C."/>
            <person name="Vancuren S.J."/>
            <person name="Cochrane K."/>
            <person name="O'Neal L.L."/>
            <person name="Sankaranarayanan K."/>
            <person name="Lawson P.A."/>
        </authorList>
    </citation>
    <scope>NUCLEOTIDE SEQUENCE</scope>
    <source>
        <strain evidence="2">CC70A</strain>
    </source>
</reference>
<keyword evidence="3" id="KW-1185">Reference proteome</keyword>
<dbReference type="InterPro" id="IPR028190">
    <property type="entry name" value="Ntox21"/>
</dbReference>
<feature type="domain" description="Novel toxin 21" evidence="1">
    <location>
        <begin position="19"/>
        <end position="86"/>
    </location>
</feature>
<protein>
    <submittedName>
        <fullName evidence="2">Toxin C-terminal domain-containing protein</fullName>
    </submittedName>
</protein>
<dbReference type="AlphaFoldDB" id="A0AA42J1L3"/>